<name>A0A655FPB6_MYCTX</name>
<evidence type="ECO:0000313" key="2">
    <source>
        <dbReference type="Proteomes" id="UP000048600"/>
    </source>
</evidence>
<evidence type="ECO:0000313" key="1">
    <source>
        <dbReference type="EMBL" id="COX57214.1"/>
    </source>
</evidence>
<accession>A0A655FPB6</accession>
<dbReference type="Proteomes" id="UP000048600">
    <property type="component" value="Unassembled WGS sequence"/>
</dbReference>
<protein>
    <submittedName>
        <fullName evidence="1">Uncharacterized protein</fullName>
    </submittedName>
</protein>
<dbReference type="AlphaFoldDB" id="A0A655FPB6"/>
<gene>
    <name evidence="1" type="ORF">ERS007741_04544</name>
</gene>
<proteinExistence type="predicted"/>
<dbReference type="EMBL" id="CHKL01001013">
    <property type="protein sequence ID" value="COX57214.1"/>
    <property type="molecule type" value="Genomic_DNA"/>
</dbReference>
<reference evidence="1 2" key="1">
    <citation type="submission" date="2015-03" db="EMBL/GenBank/DDBJ databases">
        <authorList>
            <consortium name="Pathogen Informatics"/>
        </authorList>
    </citation>
    <scope>NUCLEOTIDE SEQUENCE [LARGE SCALE GENOMIC DNA]</scope>
    <source>
        <strain evidence="1 2">P00601463</strain>
    </source>
</reference>
<organism evidence="1 2">
    <name type="scientific">Mycobacterium tuberculosis</name>
    <dbReference type="NCBI Taxonomy" id="1773"/>
    <lineage>
        <taxon>Bacteria</taxon>
        <taxon>Bacillati</taxon>
        <taxon>Actinomycetota</taxon>
        <taxon>Actinomycetes</taxon>
        <taxon>Mycobacteriales</taxon>
        <taxon>Mycobacteriaceae</taxon>
        <taxon>Mycobacterium</taxon>
        <taxon>Mycobacterium tuberculosis complex</taxon>
    </lineage>
</organism>
<sequence length="157" mass="17154">MFDPPRRLLAVNPVVDPVERALDPGRIVDSHAGLADCQRVALGVDQCRRREPAAQLGHQCHRVGLVIEQLDQHGTLVQRDRLDPAEEHHGVPGGHRARADQLPGSQLAAGRPLMHLMGVAGAYVAHDHALARLHVLDLEHRPLHEQPLLGKQPLVVG</sequence>